<comment type="caution">
    <text evidence="3">The sequence shown here is derived from an EMBL/GenBank/DDBJ whole genome shotgun (WGS) entry which is preliminary data.</text>
</comment>
<dbReference type="PANTHER" id="PTHR34310">
    <property type="entry name" value="DUF427 DOMAIN PROTEIN (AFU_ORTHOLOGUE AFUA_3G02220)"/>
    <property type="match status" value="1"/>
</dbReference>
<evidence type="ECO:0000313" key="3">
    <source>
        <dbReference type="EMBL" id="GHE18930.1"/>
    </source>
</evidence>
<keyword evidence="1" id="KW-1133">Transmembrane helix</keyword>
<keyword evidence="1" id="KW-0472">Membrane</keyword>
<evidence type="ECO:0000259" key="2">
    <source>
        <dbReference type="Pfam" id="PF04248"/>
    </source>
</evidence>
<accession>A0ABQ3HSX6</accession>
<evidence type="ECO:0000313" key="4">
    <source>
        <dbReference type="Proteomes" id="UP000597341"/>
    </source>
</evidence>
<reference evidence="4" key="1">
    <citation type="journal article" date="2019" name="Int. J. Syst. Evol. Microbiol.">
        <title>The Global Catalogue of Microorganisms (GCM) 10K type strain sequencing project: providing services to taxonomists for standard genome sequencing and annotation.</title>
        <authorList>
            <consortium name="The Broad Institute Genomics Platform"/>
            <consortium name="The Broad Institute Genome Sequencing Center for Infectious Disease"/>
            <person name="Wu L."/>
            <person name="Ma J."/>
        </authorList>
    </citation>
    <scope>NUCLEOTIDE SEQUENCE [LARGE SCALE GENOMIC DNA]</scope>
    <source>
        <strain evidence="4">CGMCC 1.12791</strain>
    </source>
</reference>
<feature type="transmembrane region" description="Helical" evidence="1">
    <location>
        <begin position="98"/>
        <end position="116"/>
    </location>
</feature>
<protein>
    <recommendedName>
        <fullName evidence="2">DUF427 domain-containing protein</fullName>
    </recommendedName>
</protein>
<dbReference type="Proteomes" id="UP000597341">
    <property type="component" value="Unassembled WGS sequence"/>
</dbReference>
<keyword evidence="1" id="KW-0812">Transmembrane</keyword>
<gene>
    <name evidence="3" type="ORF">GCM10011376_35400</name>
</gene>
<dbReference type="PANTHER" id="PTHR34310:SF5">
    <property type="entry name" value="DUF427 DOMAIN PROTEIN (AFU_ORTHOLOGUE AFUA_3G02220)"/>
    <property type="match status" value="1"/>
</dbReference>
<feature type="transmembrane region" description="Helical" evidence="1">
    <location>
        <begin position="75"/>
        <end position="92"/>
    </location>
</feature>
<sequence length="286" mass="30018">MEHDIWASPDAAARLRAVTGGDETVPTVIVGTQSLVNPSVRQVLRALEAEYPGHQQPSPEPESAGTVHVRGGTGGLLWTVVGTLLWVVLAVWRPTTTWHLAPLLIAAAWPWVVGQDQSPGDPSSRRRVVAAGGAGLTIAVLASAALSATGQLQGPTWTGSGSPAVEALLLAVAGAGLATALGLARTVRRSSSASARVGTRVLVTSDDVVIVEGNAYFPLDSVPNGVLRPSDTMSVCPWKGVASYYDVHLDDQVVPDGAWSYRHPLPPARRVKGRVAFWNGIDVDRD</sequence>
<dbReference type="InterPro" id="IPR038694">
    <property type="entry name" value="DUF427_sf"/>
</dbReference>
<keyword evidence="4" id="KW-1185">Reference proteome</keyword>
<name>A0ABQ3HSX6_9ACTN</name>
<feature type="domain" description="DUF427" evidence="2">
    <location>
        <begin position="195"/>
        <end position="279"/>
    </location>
</feature>
<dbReference type="EMBL" id="BNAD01000015">
    <property type="protein sequence ID" value="GHE18930.1"/>
    <property type="molecule type" value="Genomic_DNA"/>
</dbReference>
<dbReference type="Gene3D" id="2.170.150.40">
    <property type="entry name" value="Domain of unknown function (DUF427)"/>
    <property type="match status" value="1"/>
</dbReference>
<organism evidence="3 4">
    <name type="scientific">Nocardioides flavus</name>
    <name type="common">ex Wang et al. 2016</name>
    <dbReference type="NCBI Taxonomy" id="2058780"/>
    <lineage>
        <taxon>Bacteria</taxon>
        <taxon>Bacillati</taxon>
        <taxon>Actinomycetota</taxon>
        <taxon>Actinomycetes</taxon>
        <taxon>Propionibacteriales</taxon>
        <taxon>Nocardioidaceae</taxon>
        <taxon>Nocardioides</taxon>
    </lineage>
</organism>
<dbReference type="Pfam" id="PF04248">
    <property type="entry name" value="NTP_transf_9"/>
    <property type="match status" value="1"/>
</dbReference>
<feature type="transmembrane region" description="Helical" evidence="1">
    <location>
        <begin position="168"/>
        <end position="187"/>
    </location>
</feature>
<feature type="transmembrane region" description="Helical" evidence="1">
    <location>
        <begin position="128"/>
        <end position="148"/>
    </location>
</feature>
<dbReference type="InterPro" id="IPR007361">
    <property type="entry name" value="DUF427"/>
</dbReference>
<proteinExistence type="predicted"/>
<dbReference type="Gene3D" id="3.40.30.10">
    <property type="entry name" value="Glutaredoxin"/>
    <property type="match status" value="1"/>
</dbReference>
<evidence type="ECO:0000256" key="1">
    <source>
        <dbReference type="SAM" id="Phobius"/>
    </source>
</evidence>